<dbReference type="NCBIfam" id="TIGR04283">
    <property type="entry name" value="glyco_like_mftF"/>
    <property type="match status" value="1"/>
</dbReference>
<sequence>MDRAAVEPEISIIVPVYNEAGIVGGLFRTLAEQSEVALELIICDGGSVDTTVTKIWALSEDAPFPVSVIHSGKGRGRQLNAGAAASRSKTLLFLHADSSFTDRHALRSGLDTLDAAVAKNGNDHLAGHFALRFVRRCDSRSHGYYHYECKARLHRRECTHGDQGLLLRRSFFDEAGPFDESLPILEDTRMAEAIRQKGSWLLLPAEIHTSARRLEREGLAERQTLNAIILNFAAIGREDFLLEIPAIYSCQDHCRQLQLSPFFSRFRQQIKALSWMDQLRLWYATGTYVRANAWQLALALDTHRNFQRGIEPGEGSTPCLEFYDRYLDRLTDHAPGRLLTALLVRFWFQFTCLASSFRDKHHKQKQAKHVPRLSAN</sequence>
<keyword evidence="5" id="KW-0472">Membrane</keyword>
<dbReference type="InterPro" id="IPR026461">
    <property type="entry name" value="Trfase_2_rSAM/seldom_assoc"/>
</dbReference>
<accession>A5GAB5</accession>
<evidence type="ECO:0000256" key="2">
    <source>
        <dbReference type="ARBA" id="ARBA00022475"/>
    </source>
</evidence>
<evidence type="ECO:0000259" key="6">
    <source>
        <dbReference type="Pfam" id="PF00535"/>
    </source>
</evidence>
<evidence type="ECO:0000313" key="7">
    <source>
        <dbReference type="EMBL" id="ABQ25484.1"/>
    </source>
</evidence>
<dbReference type="STRING" id="351605.Gura_1283"/>
<comment type="subcellular location">
    <subcellularLocation>
        <location evidence="1">Cell membrane</location>
    </subcellularLocation>
</comment>
<proteinExistence type="predicted"/>
<evidence type="ECO:0000256" key="3">
    <source>
        <dbReference type="ARBA" id="ARBA00022676"/>
    </source>
</evidence>
<dbReference type="SUPFAM" id="SSF53448">
    <property type="entry name" value="Nucleotide-diphospho-sugar transferases"/>
    <property type="match status" value="1"/>
</dbReference>
<dbReference type="HOGENOM" id="CLU_025996_17_3_7"/>
<evidence type="ECO:0000256" key="4">
    <source>
        <dbReference type="ARBA" id="ARBA00022679"/>
    </source>
</evidence>
<dbReference type="OrthoDB" id="5291101at2"/>
<feature type="domain" description="Glycosyltransferase 2-like" evidence="6">
    <location>
        <begin position="11"/>
        <end position="114"/>
    </location>
</feature>
<keyword evidence="3" id="KW-0328">Glycosyltransferase</keyword>
<dbReference type="InterPro" id="IPR029044">
    <property type="entry name" value="Nucleotide-diphossugar_trans"/>
</dbReference>
<dbReference type="GO" id="GO:0016757">
    <property type="term" value="F:glycosyltransferase activity"/>
    <property type="evidence" value="ECO:0007669"/>
    <property type="project" value="UniProtKB-KW"/>
</dbReference>
<dbReference type="CAZy" id="GT2">
    <property type="family name" value="Glycosyltransferase Family 2"/>
</dbReference>
<dbReference type="EMBL" id="CP000698">
    <property type="protein sequence ID" value="ABQ25484.1"/>
    <property type="molecule type" value="Genomic_DNA"/>
</dbReference>
<dbReference type="Pfam" id="PF00535">
    <property type="entry name" value="Glycos_transf_2"/>
    <property type="match status" value="1"/>
</dbReference>
<keyword evidence="8" id="KW-1185">Reference proteome</keyword>
<dbReference type="Gene3D" id="3.90.550.10">
    <property type="entry name" value="Spore Coat Polysaccharide Biosynthesis Protein SpsA, Chain A"/>
    <property type="match status" value="1"/>
</dbReference>
<organism evidence="7 8">
    <name type="scientific">Geotalea uraniireducens (strain Rf4)</name>
    <name type="common">Geobacter uraniireducens</name>
    <dbReference type="NCBI Taxonomy" id="351605"/>
    <lineage>
        <taxon>Bacteria</taxon>
        <taxon>Pseudomonadati</taxon>
        <taxon>Thermodesulfobacteriota</taxon>
        <taxon>Desulfuromonadia</taxon>
        <taxon>Geobacterales</taxon>
        <taxon>Geobacteraceae</taxon>
        <taxon>Geotalea</taxon>
    </lineage>
</organism>
<reference evidence="7 8" key="1">
    <citation type="submission" date="2007-05" db="EMBL/GenBank/DDBJ databases">
        <title>Complete sequence of Geobacter uraniireducens Rf4.</title>
        <authorList>
            <consortium name="US DOE Joint Genome Institute"/>
            <person name="Copeland A."/>
            <person name="Lucas S."/>
            <person name="Lapidus A."/>
            <person name="Barry K."/>
            <person name="Detter J.C."/>
            <person name="Glavina del Rio T."/>
            <person name="Hammon N."/>
            <person name="Israni S."/>
            <person name="Dalin E."/>
            <person name="Tice H."/>
            <person name="Pitluck S."/>
            <person name="Chertkov O."/>
            <person name="Brettin T."/>
            <person name="Bruce D."/>
            <person name="Han C."/>
            <person name="Schmutz J."/>
            <person name="Larimer F."/>
            <person name="Land M."/>
            <person name="Hauser L."/>
            <person name="Kyrpides N."/>
            <person name="Mikhailova N."/>
            <person name="Shelobolina E."/>
            <person name="Aklujkar M."/>
            <person name="Lovley D."/>
            <person name="Richardson P."/>
        </authorList>
    </citation>
    <scope>NUCLEOTIDE SEQUENCE [LARGE SCALE GENOMIC DNA]</scope>
    <source>
        <strain evidence="7 8">Rf4</strain>
    </source>
</reference>
<evidence type="ECO:0000256" key="5">
    <source>
        <dbReference type="ARBA" id="ARBA00023136"/>
    </source>
</evidence>
<gene>
    <name evidence="7" type="ordered locus">Gura_1283</name>
</gene>
<dbReference type="GO" id="GO:0005886">
    <property type="term" value="C:plasma membrane"/>
    <property type="evidence" value="ECO:0007669"/>
    <property type="project" value="UniProtKB-SubCell"/>
</dbReference>
<evidence type="ECO:0000256" key="1">
    <source>
        <dbReference type="ARBA" id="ARBA00004236"/>
    </source>
</evidence>
<dbReference type="AlphaFoldDB" id="A5GAB5"/>
<keyword evidence="4 7" id="KW-0808">Transferase</keyword>
<dbReference type="PANTHER" id="PTHR43646:SF2">
    <property type="entry name" value="GLYCOSYLTRANSFERASE 2-LIKE DOMAIN-CONTAINING PROTEIN"/>
    <property type="match status" value="1"/>
</dbReference>
<dbReference type="Proteomes" id="UP000006695">
    <property type="component" value="Chromosome"/>
</dbReference>
<evidence type="ECO:0000313" key="8">
    <source>
        <dbReference type="Proteomes" id="UP000006695"/>
    </source>
</evidence>
<dbReference type="RefSeq" id="WP_011938202.1">
    <property type="nucleotide sequence ID" value="NC_009483.1"/>
</dbReference>
<name>A5GAB5_GEOUR</name>
<dbReference type="KEGG" id="gur:Gura_1283"/>
<dbReference type="PANTHER" id="PTHR43646">
    <property type="entry name" value="GLYCOSYLTRANSFERASE"/>
    <property type="match status" value="1"/>
</dbReference>
<keyword evidence="2" id="KW-1003">Cell membrane</keyword>
<dbReference type="InterPro" id="IPR001173">
    <property type="entry name" value="Glyco_trans_2-like"/>
</dbReference>
<protein>
    <submittedName>
        <fullName evidence="7">Glycosyl transferase, family 2</fullName>
    </submittedName>
</protein>